<dbReference type="RefSeq" id="WP_041123109.1">
    <property type="nucleotide sequence ID" value="NZ_JXRQ01000025.1"/>
</dbReference>
<accession>A0A0C2RXG3</accession>
<sequence length="180" mass="21329">MFFPKLKILYQAPEVTKYIVNEFDRWLGTLSKMRYDYINPLDFATAAQVDNAMTLNLFSLCVDEEIFNKEDTTPLLRVKYIVECPFCGEHYKTYYNHQDIPNEYVQCHDESCEEFNPYESPHKIVIFFELLDSPEIPKSKQITIFDKTPASPSFSADDLESIRNEMPEDKTKFVDHLWRR</sequence>
<keyword evidence="2" id="KW-1185">Reference proteome</keyword>
<evidence type="ECO:0000313" key="2">
    <source>
        <dbReference type="Proteomes" id="UP000031950"/>
    </source>
</evidence>
<dbReference type="OrthoDB" id="2990703at2"/>
<comment type="caution">
    <text evidence="1">The sequence shown here is derived from an EMBL/GenBank/DDBJ whole genome shotgun (WGS) entry which is preliminary data.</text>
</comment>
<dbReference type="EMBL" id="JXRQ01000025">
    <property type="protein sequence ID" value="KIL46429.1"/>
    <property type="molecule type" value="Genomic_DNA"/>
</dbReference>
<proteinExistence type="predicted"/>
<name>A0A0C2RXG3_9BACL</name>
<reference evidence="1 2" key="1">
    <citation type="submission" date="2015-01" db="EMBL/GenBank/DDBJ databases">
        <title>Genome sequence of Jeotgalibacillus alimentarius.</title>
        <authorList>
            <person name="Goh K.M."/>
            <person name="Chan K.-G."/>
            <person name="Yaakop A.S."/>
            <person name="Ee R."/>
            <person name="Gan H.M."/>
            <person name="Chan C.S."/>
        </authorList>
    </citation>
    <scope>NUCLEOTIDE SEQUENCE [LARGE SCALE GENOMIC DNA]</scope>
    <source>
        <strain evidence="1 2">YKJ-13</strain>
    </source>
</reference>
<evidence type="ECO:0000313" key="1">
    <source>
        <dbReference type="EMBL" id="KIL46429.1"/>
    </source>
</evidence>
<gene>
    <name evidence="1" type="ORF">KP77_25560</name>
</gene>
<protein>
    <submittedName>
        <fullName evidence="1">Uncharacterized protein</fullName>
    </submittedName>
</protein>
<dbReference type="STRING" id="135826.KP77_25560"/>
<organism evidence="1 2">
    <name type="scientific">Jeotgalibacillus alimentarius</name>
    <dbReference type="NCBI Taxonomy" id="135826"/>
    <lineage>
        <taxon>Bacteria</taxon>
        <taxon>Bacillati</taxon>
        <taxon>Bacillota</taxon>
        <taxon>Bacilli</taxon>
        <taxon>Bacillales</taxon>
        <taxon>Caryophanaceae</taxon>
        <taxon>Jeotgalibacillus</taxon>
    </lineage>
</organism>
<dbReference type="PATRIC" id="fig|135826.4.peg.2543"/>
<dbReference type="AlphaFoldDB" id="A0A0C2RXG3"/>
<dbReference type="Proteomes" id="UP000031950">
    <property type="component" value="Unassembled WGS sequence"/>
</dbReference>